<evidence type="ECO:0000259" key="1">
    <source>
        <dbReference type="Pfam" id="PF13229"/>
    </source>
</evidence>
<dbReference type="Proteomes" id="UP001500954">
    <property type="component" value="Unassembled WGS sequence"/>
</dbReference>
<dbReference type="Gene3D" id="2.160.20.10">
    <property type="entry name" value="Single-stranded right-handed beta-helix, Pectin lyase-like"/>
    <property type="match status" value="1"/>
</dbReference>
<dbReference type="Pfam" id="PF13229">
    <property type="entry name" value="Beta_helix"/>
    <property type="match status" value="1"/>
</dbReference>
<dbReference type="SUPFAM" id="SSF51126">
    <property type="entry name" value="Pectin lyase-like"/>
    <property type="match status" value="1"/>
</dbReference>
<sequence length="402" mass="44654">MVKTTKPGIYEHIKLKNIHVSNIFFEKEGYIRPKEEVRTPNGIQNYGWGIRFINNLDAAYFKHVSIDSSIIENVSHTGIKLTVRSNDNNFGLTDFQISNNKINNIGGPGIQMSGVSNGHIFENIVDRSGSNDDSRKWGRGSGLWTWGSSNILIEKNRFMDANGPGDSAGAHIDFNCSNIILQYNFSANNAGGFCEILGNNYNCAYRYNISINDGYRVKGENGAFQEGKILWLSGYNGRKVKRKGPFNSYIYNNTIYVSKNIVAKIAIDRAAKGILIANNIFHIKGASIAVKGDQYNPETEGAWETTDVIFKNNLFLHGKSWPINQPLQDAKPLFGDPNFYKNNGRDIKDYIPQNVGLVKNKGLIIPKLPHDSIGITVTLNPPKDILGNPIKGLPDLGAIEID</sequence>
<dbReference type="InterPro" id="IPR039448">
    <property type="entry name" value="Beta_helix"/>
</dbReference>
<dbReference type="EMBL" id="BAABCY010000068">
    <property type="protein sequence ID" value="GAA3575117.1"/>
    <property type="molecule type" value="Genomic_DNA"/>
</dbReference>
<accession>A0ABP6Y027</accession>
<comment type="caution">
    <text evidence="2">The sequence shown here is derived from an EMBL/GenBank/DDBJ whole genome shotgun (WGS) entry which is preliminary data.</text>
</comment>
<keyword evidence="3" id="KW-1185">Reference proteome</keyword>
<name>A0ABP6Y027_9FLAO</name>
<dbReference type="InterPro" id="IPR012334">
    <property type="entry name" value="Pectin_lyas_fold"/>
</dbReference>
<organism evidence="2 3">
    <name type="scientific">Snuella lapsa</name>
    <dbReference type="NCBI Taxonomy" id="870481"/>
    <lineage>
        <taxon>Bacteria</taxon>
        <taxon>Pseudomonadati</taxon>
        <taxon>Bacteroidota</taxon>
        <taxon>Flavobacteriia</taxon>
        <taxon>Flavobacteriales</taxon>
        <taxon>Flavobacteriaceae</taxon>
        <taxon>Snuella</taxon>
    </lineage>
</organism>
<proteinExistence type="predicted"/>
<feature type="domain" description="Right handed beta helix" evidence="1">
    <location>
        <begin position="63"/>
        <end position="208"/>
    </location>
</feature>
<protein>
    <recommendedName>
        <fullName evidence="1">Right handed beta helix domain-containing protein</fullName>
    </recommendedName>
</protein>
<dbReference type="SMART" id="SM00710">
    <property type="entry name" value="PbH1"/>
    <property type="match status" value="5"/>
</dbReference>
<evidence type="ECO:0000313" key="2">
    <source>
        <dbReference type="EMBL" id="GAA3575117.1"/>
    </source>
</evidence>
<reference evidence="3" key="1">
    <citation type="journal article" date="2019" name="Int. J. Syst. Evol. Microbiol.">
        <title>The Global Catalogue of Microorganisms (GCM) 10K type strain sequencing project: providing services to taxonomists for standard genome sequencing and annotation.</title>
        <authorList>
            <consortium name="The Broad Institute Genomics Platform"/>
            <consortium name="The Broad Institute Genome Sequencing Center for Infectious Disease"/>
            <person name="Wu L."/>
            <person name="Ma J."/>
        </authorList>
    </citation>
    <scope>NUCLEOTIDE SEQUENCE [LARGE SCALE GENOMIC DNA]</scope>
    <source>
        <strain evidence="3">JCM 17111</strain>
    </source>
</reference>
<evidence type="ECO:0000313" key="3">
    <source>
        <dbReference type="Proteomes" id="UP001500954"/>
    </source>
</evidence>
<dbReference type="InterPro" id="IPR011050">
    <property type="entry name" value="Pectin_lyase_fold/virulence"/>
</dbReference>
<gene>
    <name evidence="2" type="ORF">GCM10022395_25230</name>
</gene>
<dbReference type="InterPro" id="IPR006626">
    <property type="entry name" value="PbH1"/>
</dbReference>